<name>A0A9P9JAB8_9HYPO</name>
<evidence type="ECO:0000313" key="1">
    <source>
        <dbReference type="EMBL" id="KAH7150216.1"/>
    </source>
</evidence>
<comment type="caution">
    <text evidence="1">The sequence shown here is derived from an EMBL/GenBank/DDBJ whole genome shotgun (WGS) entry which is preliminary data.</text>
</comment>
<dbReference type="OrthoDB" id="3432781at2759"/>
<reference evidence="1" key="1">
    <citation type="journal article" date="2021" name="Nat. Commun.">
        <title>Genetic determinants of endophytism in the Arabidopsis root mycobiome.</title>
        <authorList>
            <person name="Mesny F."/>
            <person name="Miyauchi S."/>
            <person name="Thiergart T."/>
            <person name="Pickel B."/>
            <person name="Atanasova L."/>
            <person name="Karlsson M."/>
            <person name="Huettel B."/>
            <person name="Barry K.W."/>
            <person name="Haridas S."/>
            <person name="Chen C."/>
            <person name="Bauer D."/>
            <person name="Andreopoulos W."/>
            <person name="Pangilinan J."/>
            <person name="LaButti K."/>
            <person name="Riley R."/>
            <person name="Lipzen A."/>
            <person name="Clum A."/>
            <person name="Drula E."/>
            <person name="Henrissat B."/>
            <person name="Kohler A."/>
            <person name="Grigoriev I.V."/>
            <person name="Martin F.M."/>
            <person name="Hacquard S."/>
        </authorList>
    </citation>
    <scope>NUCLEOTIDE SEQUENCE</scope>
    <source>
        <strain evidence="1">MPI-CAGE-AT-0021</strain>
    </source>
</reference>
<protein>
    <submittedName>
        <fullName evidence="1">Kinetochore Sim4 complex subunit FTA2-domain-containing protein</fullName>
    </submittedName>
</protein>
<dbReference type="Pfam" id="PF13095">
    <property type="entry name" value="FTA2"/>
    <property type="match status" value="1"/>
</dbReference>
<dbReference type="EMBL" id="JAGMUU010000006">
    <property type="protein sequence ID" value="KAH7150216.1"/>
    <property type="molecule type" value="Genomic_DNA"/>
</dbReference>
<dbReference type="Proteomes" id="UP000717696">
    <property type="component" value="Unassembled WGS sequence"/>
</dbReference>
<evidence type="ECO:0000313" key="2">
    <source>
        <dbReference type="Proteomes" id="UP000717696"/>
    </source>
</evidence>
<proteinExistence type="predicted"/>
<keyword evidence="2" id="KW-1185">Reference proteome</keyword>
<accession>A0A9P9JAB8</accession>
<sequence>MYPDWPEEGVPLLPLPRCIGPTLKPFDFQGPQEIEFLEYLGEGLHAHVVKVKIHGQIYALKLFRFCFDDDWNGYASDPKDLEEMTRLSSFSEPFNAECRAFGRLQEAGRTELAVQCFGYVLLDEKHERALHSQLRGYNDTEIKFNGNADVCSQFEFPYCRGRFVHTTKSGKPPPIRGILKEFGQGNEDLRKRNARKILQDVIKMQQLGMVQLDVAHRQLINGKHADFSSTITTPHYRLNLELNIKLTPQLRVALEFEAFQLSISDYWEFDDMIYEWNDEHEDPKDHLFVYAFSRKWGSRGEPRYNLRSTPERDRVYTYVDPRTYNWKYYVAKQRPPGEIQGGEKPRQKLDAKPPKWWLFDTRSAVAAKMRRSTQWSTSIHWVCENRRFVPVIGKGSTVSRFYGPPA</sequence>
<dbReference type="InterPro" id="IPR025213">
    <property type="entry name" value="Sim4_Fta2"/>
</dbReference>
<gene>
    <name evidence="1" type="ORF">B0J13DRAFT_549748</name>
</gene>
<organism evidence="1 2">
    <name type="scientific">Dactylonectria estremocensis</name>
    <dbReference type="NCBI Taxonomy" id="1079267"/>
    <lineage>
        <taxon>Eukaryota</taxon>
        <taxon>Fungi</taxon>
        <taxon>Dikarya</taxon>
        <taxon>Ascomycota</taxon>
        <taxon>Pezizomycotina</taxon>
        <taxon>Sordariomycetes</taxon>
        <taxon>Hypocreomycetidae</taxon>
        <taxon>Hypocreales</taxon>
        <taxon>Nectriaceae</taxon>
        <taxon>Dactylonectria</taxon>
    </lineage>
</organism>
<dbReference type="AlphaFoldDB" id="A0A9P9JAB8"/>